<evidence type="ECO:0000256" key="1">
    <source>
        <dbReference type="SAM" id="MobiDB-lite"/>
    </source>
</evidence>
<accession>A0A8J3XN45</accession>
<dbReference type="Proteomes" id="UP000622547">
    <property type="component" value="Unassembled WGS sequence"/>
</dbReference>
<protein>
    <submittedName>
        <fullName evidence="2">Uncharacterized protein</fullName>
    </submittedName>
</protein>
<sequence>MSASASPEAPAPDAVTAETTPEAPSIRRPVAQGLVVLGAEGAEACSDGTCW</sequence>
<feature type="compositionally biased region" description="Low complexity" evidence="1">
    <location>
        <begin position="1"/>
        <end position="14"/>
    </location>
</feature>
<evidence type="ECO:0000313" key="3">
    <source>
        <dbReference type="Proteomes" id="UP000622547"/>
    </source>
</evidence>
<dbReference type="RefSeq" id="WP_204077832.1">
    <property type="nucleotide sequence ID" value="NZ_BOOP01000043.1"/>
</dbReference>
<reference evidence="2 3" key="1">
    <citation type="submission" date="2021-01" db="EMBL/GenBank/DDBJ databases">
        <title>Whole genome shotgun sequence of Planotetraspora phitsanulokensis NBRC 104273.</title>
        <authorList>
            <person name="Komaki H."/>
            <person name="Tamura T."/>
        </authorList>
    </citation>
    <scope>NUCLEOTIDE SEQUENCE [LARGE SCALE GENOMIC DNA]</scope>
    <source>
        <strain evidence="2 3">NBRC 104273</strain>
    </source>
</reference>
<dbReference type="EMBL" id="BOOP01000043">
    <property type="protein sequence ID" value="GII42408.1"/>
    <property type="molecule type" value="Genomic_DNA"/>
</dbReference>
<comment type="caution">
    <text evidence="2">The sequence shown here is derived from an EMBL/GenBank/DDBJ whole genome shotgun (WGS) entry which is preliminary data.</text>
</comment>
<feature type="region of interest" description="Disordered" evidence="1">
    <location>
        <begin position="1"/>
        <end position="28"/>
    </location>
</feature>
<name>A0A8J3XN45_9ACTN</name>
<dbReference type="AlphaFoldDB" id="A0A8J3XN45"/>
<proteinExistence type="predicted"/>
<keyword evidence="3" id="KW-1185">Reference proteome</keyword>
<evidence type="ECO:0000313" key="2">
    <source>
        <dbReference type="EMBL" id="GII42408.1"/>
    </source>
</evidence>
<gene>
    <name evidence="2" type="ORF">Pph01_74110</name>
</gene>
<organism evidence="2 3">
    <name type="scientific">Planotetraspora phitsanulokensis</name>
    <dbReference type="NCBI Taxonomy" id="575192"/>
    <lineage>
        <taxon>Bacteria</taxon>
        <taxon>Bacillati</taxon>
        <taxon>Actinomycetota</taxon>
        <taxon>Actinomycetes</taxon>
        <taxon>Streptosporangiales</taxon>
        <taxon>Streptosporangiaceae</taxon>
        <taxon>Planotetraspora</taxon>
    </lineage>
</organism>